<feature type="DNA-binding region" description="H-T-H motif" evidence="4">
    <location>
        <begin position="34"/>
        <end position="53"/>
    </location>
</feature>
<gene>
    <name evidence="6" type="ORF">GII31_15780</name>
</gene>
<keyword evidence="2 4" id="KW-0238">DNA-binding</keyword>
<dbReference type="Pfam" id="PF17754">
    <property type="entry name" value="TetR_C_14"/>
    <property type="match status" value="1"/>
</dbReference>
<dbReference type="InterPro" id="IPR001647">
    <property type="entry name" value="HTH_TetR"/>
</dbReference>
<sequence length="192" mass="21302">MASSLRTKQRLRVRSDIDAAALRLFVEHGYERVTTEEIAAAAGVSPSTYFRHVPSKVDLLLRPLRSSSAGIVALFSAYSGSDVIAGLVEAIRAQTSQIDPELHLRWRAVIRAVPGVLDRVALITETDRRELIRLAAERMGCDPERDWMPGTTVCSLLAVVEFGFRRWMGETDENVALIECIDSALQSYLACR</sequence>
<dbReference type="SUPFAM" id="SSF46689">
    <property type="entry name" value="Homeodomain-like"/>
    <property type="match status" value="1"/>
</dbReference>
<keyword evidence="7" id="KW-1185">Reference proteome</keyword>
<dbReference type="InterPro" id="IPR041347">
    <property type="entry name" value="MftR_C"/>
</dbReference>
<dbReference type="InterPro" id="IPR050109">
    <property type="entry name" value="HTH-type_TetR-like_transc_reg"/>
</dbReference>
<dbReference type="PANTHER" id="PTHR30055">
    <property type="entry name" value="HTH-TYPE TRANSCRIPTIONAL REGULATOR RUTR"/>
    <property type="match status" value="1"/>
</dbReference>
<keyword evidence="3" id="KW-0804">Transcription</keyword>
<evidence type="ECO:0000256" key="3">
    <source>
        <dbReference type="ARBA" id="ARBA00023163"/>
    </source>
</evidence>
<dbReference type="Pfam" id="PF00440">
    <property type="entry name" value="TetR_N"/>
    <property type="match status" value="1"/>
</dbReference>
<evidence type="ECO:0000259" key="5">
    <source>
        <dbReference type="PROSITE" id="PS50977"/>
    </source>
</evidence>
<dbReference type="Proteomes" id="UP001059836">
    <property type="component" value="Chromosome"/>
</dbReference>
<evidence type="ECO:0000313" key="7">
    <source>
        <dbReference type="Proteomes" id="UP001059836"/>
    </source>
</evidence>
<evidence type="ECO:0000256" key="2">
    <source>
        <dbReference type="ARBA" id="ARBA00023125"/>
    </source>
</evidence>
<dbReference type="PANTHER" id="PTHR30055:SF238">
    <property type="entry name" value="MYCOFACTOCIN BIOSYNTHESIS TRANSCRIPTIONAL REGULATOR MFTR-RELATED"/>
    <property type="match status" value="1"/>
</dbReference>
<protein>
    <submittedName>
        <fullName evidence="6">TetR family transcriptional regulator</fullName>
    </submittedName>
</protein>
<reference evidence="6" key="1">
    <citation type="journal article" date="2021" name="Nat. Microbiol.">
        <title>Cocultivation of an ultrasmall environmental parasitic bacterium with lytic ability against bacteria associated with wastewater foams.</title>
        <authorList>
            <person name="Batinovic S."/>
            <person name="Rose J.J.A."/>
            <person name="Ratcliffe J."/>
            <person name="Seviour R.J."/>
            <person name="Petrovski S."/>
        </authorList>
    </citation>
    <scope>NUCLEOTIDE SEQUENCE</scope>
    <source>
        <strain evidence="6">CON9</strain>
    </source>
</reference>
<dbReference type="RefSeq" id="WP_213244375.1">
    <property type="nucleotide sequence ID" value="NZ_CP045806.1"/>
</dbReference>
<dbReference type="PROSITE" id="PS50977">
    <property type="entry name" value="HTH_TETR_2"/>
    <property type="match status" value="1"/>
</dbReference>
<evidence type="ECO:0000256" key="4">
    <source>
        <dbReference type="PROSITE-ProRule" id="PRU00335"/>
    </source>
</evidence>
<evidence type="ECO:0000256" key="1">
    <source>
        <dbReference type="ARBA" id="ARBA00023015"/>
    </source>
</evidence>
<name>A0ABX6IJQ9_9ACTN</name>
<dbReference type="EMBL" id="CP045809">
    <property type="protein sequence ID" value="QHN36114.1"/>
    <property type="molecule type" value="Genomic_DNA"/>
</dbReference>
<accession>A0ABX6IJQ9</accession>
<dbReference type="InterPro" id="IPR009057">
    <property type="entry name" value="Homeodomain-like_sf"/>
</dbReference>
<keyword evidence="1" id="KW-0805">Transcription regulation</keyword>
<dbReference type="Gene3D" id="1.10.357.10">
    <property type="entry name" value="Tetracycline Repressor, domain 2"/>
    <property type="match status" value="1"/>
</dbReference>
<dbReference type="PRINTS" id="PR00455">
    <property type="entry name" value="HTHTETR"/>
</dbReference>
<feature type="domain" description="HTH tetR-type" evidence="5">
    <location>
        <begin position="11"/>
        <end position="71"/>
    </location>
</feature>
<organism evidence="6 7">
    <name type="scientific">Gordonia pseudamarae</name>
    <dbReference type="NCBI Taxonomy" id="2831662"/>
    <lineage>
        <taxon>Bacteria</taxon>
        <taxon>Bacillati</taxon>
        <taxon>Actinomycetota</taxon>
        <taxon>Actinomycetes</taxon>
        <taxon>Mycobacteriales</taxon>
        <taxon>Gordoniaceae</taxon>
        <taxon>Gordonia</taxon>
    </lineage>
</organism>
<evidence type="ECO:0000313" key="6">
    <source>
        <dbReference type="EMBL" id="QHN36114.1"/>
    </source>
</evidence>
<proteinExistence type="predicted"/>